<gene>
    <name evidence="2" type="ORF">ITP53_24210</name>
</gene>
<dbReference type="EMBL" id="JADOGI010000075">
    <property type="protein sequence ID" value="MBF8188781.1"/>
    <property type="molecule type" value="Genomic_DNA"/>
</dbReference>
<dbReference type="AlphaFoldDB" id="A0A931F274"/>
<evidence type="ECO:0000259" key="1">
    <source>
        <dbReference type="Pfam" id="PF06527"/>
    </source>
</evidence>
<name>A0A931F274_9ACTN</name>
<evidence type="ECO:0000313" key="2">
    <source>
        <dbReference type="EMBL" id="MBF8188781.1"/>
    </source>
</evidence>
<dbReference type="Proteomes" id="UP000605361">
    <property type="component" value="Unassembled WGS sequence"/>
</dbReference>
<protein>
    <submittedName>
        <fullName evidence="2">TniQ family protein</fullName>
    </submittedName>
</protein>
<evidence type="ECO:0000313" key="3">
    <source>
        <dbReference type="Proteomes" id="UP000605361"/>
    </source>
</evidence>
<accession>A0A931F274</accession>
<comment type="caution">
    <text evidence="2">The sequence shown here is derived from an EMBL/GenBank/DDBJ whole genome shotgun (WGS) entry which is preliminary data.</text>
</comment>
<keyword evidence="3" id="KW-1185">Reference proteome</keyword>
<reference evidence="2" key="1">
    <citation type="submission" date="2020-11" db="EMBL/GenBank/DDBJ databases">
        <title>Whole-genome analyses of Nonomuraea sp. K274.</title>
        <authorList>
            <person name="Veyisoglu A."/>
        </authorList>
    </citation>
    <scope>NUCLEOTIDE SEQUENCE</scope>
    <source>
        <strain evidence="2">K274</strain>
    </source>
</reference>
<dbReference type="InterPro" id="IPR009492">
    <property type="entry name" value="TniQ"/>
</dbReference>
<proteinExistence type="predicted"/>
<sequence length="368" mass="39071">MTVGLPRRLALVVEPQPGESFASWVDRMAVRNGCPLWMMAEALGLDVRASGEVRSLAYGVVVTPETCRAIWAATGVSAEVVRGMHLEVFDGSAVELAGVRVGDKDSVRLAEGREWVQFFGSRACPRCLAASGGAWPVWWKLGWAMVCPEHRMLLVDLCPKCRVSLRRGPAGQPARLSRSRMPAPLQCGALLSGAICDQPIPQISTRAVSGELADQQQLVLEVAMRRQPALFAGQVVSAGQWFAALKATAMLVRLGVPEVLPLLDATADGLGALAAEAAAGRRRNRAGPAGRFGMAPRTALVAAGLLAVALKVAAAEGESALVARLMPLAGAARIRWKERRPDPLTRMDLPAVFTAALEAVLGGQARRL</sequence>
<organism evidence="2 3">
    <name type="scientific">Nonomuraea cypriaca</name>
    <dbReference type="NCBI Taxonomy" id="1187855"/>
    <lineage>
        <taxon>Bacteria</taxon>
        <taxon>Bacillati</taxon>
        <taxon>Actinomycetota</taxon>
        <taxon>Actinomycetes</taxon>
        <taxon>Streptosporangiales</taxon>
        <taxon>Streptosporangiaceae</taxon>
        <taxon>Nonomuraea</taxon>
    </lineage>
</organism>
<dbReference type="Pfam" id="PF06527">
    <property type="entry name" value="TniQ"/>
    <property type="match status" value="1"/>
</dbReference>
<feature type="domain" description="TniQ" evidence="1">
    <location>
        <begin position="11"/>
        <end position="154"/>
    </location>
</feature>